<dbReference type="RefSeq" id="WP_028175643.1">
    <property type="nucleotide sequence ID" value="NZ_AJQI01000150.1"/>
</dbReference>
<proteinExistence type="predicted"/>
<dbReference type="GeneID" id="46489618"/>
<sequence>MTSEPEESVRLQGFGEMTLRTAIATLMALAPRERSEAAIFRVRDGSRLAASEIADLASDWGMTPIAEVRSPRLVPEQHWPDIVRSMVREAPLPSLMVAFLVGVLVARR</sequence>
<accession>A0A0E4BT95</accession>
<evidence type="ECO:0000313" key="2">
    <source>
        <dbReference type="Proteomes" id="UP000063308"/>
    </source>
</evidence>
<gene>
    <name evidence="1" type="ORF">NK6_6471</name>
</gene>
<evidence type="ECO:0000313" key="1">
    <source>
        <dbReference type="EMBL" id="BAR59623.1"/>
    </source>
</evidence>
<organism evidence="1 2">
    <name type="scientific">Bradyrhizobium diazoefficiens</name>
    <dbReference type="NCBI Taxonomy" id="1355477"/>
    <lineage>
        <taxon>Bacteria</taxon>
        <taxon>Pseudomonadati</taxon>
        <taxon>Pseudomonadota</taxon>
        <taxon>Alphaproteobacteria</taxon>
        <taxon>Hyphomicrobiales</taxon>
        <taxon>Nitrobacteraceae</taxon>
        <taxon>Bradyrhizobium</taxon>
    </lineage>
</organism>
<name>A0A0E4BT95_9BRAD</name>
<dbReference type="EMBL" id="AP014685">
    <property type="protein sequence ID" value="BAR59623.1"/>
    <property type="molecule type" value="Genomic_DNA"/>
</dbReference>
<protein>
    <submittedName>
        <fullName evidence="1">Uncharacterized protein</fullName>
    </submittedName>
</protein>
<dbReference type="Proteomes" id="UP000063308">
    <property type="component" value="Chromosome"/>
</dbReference>
<reference evidence="1 2" key="1">
    <citation type="submission" date="2014-11" db="EMBL/GenBank/DDBJ databases">
        <title>Symbiosis island explosion on the genome of extra-slow-growing strains of soybean bradyrhizobia with massive insertion sequences.</title>
        <authorList>
            <person name="Iida T."/>
            <person name="Minamisawa K."/>
        </authorList>
    </citation>
    <scope>NUCLEOTIDE SEQUENCE [LARGE SCALE GENOMIC DNA]</scope>
    <source>
        <strain evidence="1 2">NK6</strain>
    </source>
</reference>
<dbReference type="AlphaFoldDB" id="A0A0E4BT95"/>